<dbReference type="EMBL" id="EAAA01001772">
    <property type="status" value="NOT_ANNOTATED_CDS"/>
    <property type="molecule type" value="Genomic_DNA"/>
</dbReference>
<reference evidence="9" key="2">
    <citation type="journal article" date="2008" name="Genome Biol.">
        <title>Improved genome assembly and evidence-based global gene model set for the chordate Ciona intestinalis: new insight into intron and operon populations.</title>
        <authorList>
            <person name="Satou Y."/>
            <person name="Mineta K."/>
            <person name="Ogasawara M."/>
            <person name="Sasakura Y."/>
            <person name="Shoguchi E."/>
            <person name="Ueno K."/>
            <person name="Yamada L."/>
            <person name="Matsumoto J."/>
            <person name="Wasserscheid J."/>
            <person name="Dewar K."/>
            <person name="Wiley G.B."/>
            <person name="Macmil S.L."/>
            <person name="Roe B.A."/>
            <person name="Zeller R.W."/>
            <person name="Hastings K.E."/>
            <person name="Lemaire P."/>
            <person name="Lindquist E."/>
            <person name="Endo T."/>
            <person name="Hotta K."/>
            <person name="Inaba K."/>
        </authorList>
    </citation>
    <scope>NUCLEOTIDE SEQUENCE [LARGE SCALE GENOMIC DNA]</scope>
    <source>
        <strain evidence="9">wild type</strain>
    </source>
</reference>
<dbReference type="HOGENOM" id="CLU_090675_0_0_1"/>
<dbReference type="PANTHER" id="PTHR16172:SF41">
    <property type="entry name" value="MAJOR FACILITATOR SUPERFAMILY DOMAIN-CONTAINING PROTEIN 6-LIKE"/>
    <property type="match status" value="1"/>
</dbReference>
<evidence type="ECO:0000313" key="10">
    <source>
        <dbReference type="Proteomes" id="UP000008144"/>
    </source>
</evidence>
<feature type="region of interest" description="Disordered" evidence="6">
    <location>
        <begin position="212"/>
        <end position="268"/>
    </location>
</feature>
<feature type="transmembrane region" description="Helical" evidence="7">
    <location>
        <begin position="129"/>
        <end position="146"/>
    </location>
</feature>
<dbReference type="GO" id="GO:0016020">
    <property type="term" value="C:membrane"/>
    <property type="evidence" value="ECO:0007669"/>
    <property type="project" value="UniProtKB-SubCell"/>
</dbReference>
<feature type="compositionally biased region" description="Basic residues" evidence="6">
    <location>
        <begin position="228"/>
        <end position="237"/>
    </location>
</feature>
<evidence type="ECO:0000256" key="2">
    <source>
        <dbReference type="ARBA" id="ARBA00005241"/>
    </source>
</evidence>
<dbReference type="Ensembl" id="ENSCINT00000023443.2">
    <property type="protein sequence ID" value="ENSCINP00000023197.2"/>
    <property type="gene ID" value="ENSCING00000012425.2"/>
</dbReference>
<dbReference type="Proteomes" id="UP000008144">
    <property type="component" value="Chromosome 3"/>
</dbReference>
<feature type="compositionally biased region" description="Basic and acidic residues" evidence="6">
    <location>
        <begin position="253"/>
        <end position="268"/>
    </location>
</feature>
<dbReference type="Gene3D" id="1.20.1250.20">
    <property type="entry name" value="MFS general substrate transporter like domains"/>
    <property type="match status" value="1"/>
</dbReference>
<dbReference type="InterPro" id="IPR036259">
    <property type="entry name" value="MFS_trans_sf"/>
</dbReference>
<reference evidence="10" key="1">
    <citation type="journal article" date="2002" name="Science">
        <title>The draft genome of Ciona intestinalis: insights into chordate and vertebrate origins.</title>
        <authorList>
            <person name="Dehal P."/>
            <person name="Satou Y."/>
            <person name="Campbell R.K."/>
            <person name="Chapman J."/>
            <person name="Degnan B."/>
            <person name="De Tomaso A."/>
            <person name="Davidson B."/>
            <person name="Di Gregorio A."/>
            <person name="Gelpke M."/>
            <person name="Goodstein D.M."/>
            <person name="Harafuji N."/>
            <person name="Hastings K.E."/>
            <person name="Ho I."/>
            <person name="Hotta K."/>
            <person name="Huang W."/>
            <person name="Kawashima T."/>
            <person name="Lemaire P."/>
            <person name="Martinez D."/>
            <person name="Meinertzhagen I.A."/>
            <person name="Necula S."/>
            <person name="Nonaka M."/>
            <person name="Putnam N."/>
            <person name="Rash S."/>
            <person name="Saiga H."/>
            <person name="Satake M."/>
            <person name="Terry A."/>
            <person name="Yamada L."/>
            <person name="Wang H.G."/>
            <person name="Awazu S."/>
            <person name="Azumi K."/>
            <person name="Boore J."/>
            <person name="Branno M."/>
            <person name="Chin-Bow S."/>
            <person name="DeSantis R."/>
            <person name="Doyle S."/>
            <person name="Francino P."/>
            <person name="Keys D.N."/>
            <person name="Haga S."/>
            <person name="Hayashi H."/>
            <person name="Hino K."/>
            <person name="Imai K.S."/>
            <person name="Inaba K."/>
            <person name="Kano S."/>
            <person name="Kobayashi K."/>
            <person name="Kobayashi M."/>
            <person name="Lee B.I."/>
            <person name="Makabe K.W."/>
            <person name="Manohar C."/>
            <person name="Matassi G."/>
            <person name="Medina M."/>
            <person name="Mochizuki Y."/>
            <person name="Mount S."/>
            <person name="Morishita T."/>
            <person name="Miura S."/>
            <person name="Nakayama A."/>
            <person name="Nishizaka S."/>
            <person name="Nomoto H."/>
            <person name="Ohta F."/>
            <person name="Oishi K."/>
            <person name="Rigoutsos I."/>
            <person name="Sano M."/>
            <person name="Sasaki A."/>
            <person name="Sasakura Y."/>
            <person name="Shoguchi E."/>
            <person name="Shin-i T."/>
            <person name="Spagnuolo A."/>
            <person name="Stainier D."/>
            <person name="Suzuki M.M."/>
            <person name="Tassy O."/>
            <person name="Takatori N."/>
            <person name="Tokuoka M."/>
            <person name="Yagi K."/>
            <person name="Yoshizaki F."/>
            <person name="Wada S."/>
            <person name="Zhang C."/>
            <person name="Hyatt P.D."/>
            <person name="Larimer F."/>
            <person name="Detter C."/>
            <person name="Doggett N."/>
            <person name="Glavina T."/>
            <person name="Hawkins T."/>
            <person name="Richardson P."/>
            <person name="Lucas S."/>
            <person name="Kohara Y."/>
            <person name="Levine M."/>
            <person name="Satoh N."/>
            <person name="Rokhsar D.S."/>
        </authorList>
    </citation>
    <scope>NUCLEOTIDE SEQUENCE [LARGE SCALE GENOMIC DNA]</scope>
</reference>
<evidence type="ECO:0000259" key="8">
    <source>
        <dbReference type="Pfam" id="PF12832"/>
    </source>
</evidence>
<feature type="transmembrane region" description="Helical" evidence="7">
    <location>
        <begin position="70"/>
        <end position="96"/>
    </location>
</feature>
<dbReference type="Pfam" id="PF12832">
    <property type="entry name" value="MFS_1_like"/>
    <property type="match status" value="1"/>
</dbReference>
<dbReference type="InParanoid" id="F6Y572"/>
<evidence type="ECO:0000313" key="9">
    <source>
        <dbReference type="Ensembl" id="ENSCINP00000023197.2"/>
    </source>
</evidence>
<proteinExistence type="inferred from homology"/>
<feature type="transmembrane region" description="Helical" evidence="7">
    <location>
        <begin position="152"/>
        <end position="174"/>
    </location>
</feature>
<feature type="transmembrane region" description="Helical" evidence="7">
    <location>
        <begin position="45"/>
        <end position="64"/>
    </location>
</feature>
<organism evidence="9 10">
    <name type="scientific">Ciona intestinalis</name>
    <name type="common">Transparent sea squirt</name>
    <name type="synonym">Ascidia intestinalis</name>
    <dbReference type="NCBI Taxonomy" id="7719"/>
    <lineage>
        <taxon>Eukaryota</taxon>
        <taxon>Metazoa</taxon>
        <taxon>Chordata</taxon>
        <taxon>Tunicata</taxon>
        <taxon>Ascidiacea</taxon>
        <taxon>Phlebobranchia</taxon>
        <taxon>Cionidae</taxon>
        <taxon>Ciona</taxon>
    </lineage>
</organism>
<reference evidence="9" key="3">
    <citation type="submission" date="2025-08" db="UniProtKB">
        <authorList>
            <consortium name="Ensembl"/>
        </authorList>
    </citation>
    <scope>IDENTIFICATION</scope>
</reference>
<evidence type="ECO:0000256" key="6">
    <source>
        <dbReference type="SAM" id="MobiDB-lite"/>
    </source>
</evidence>
<dbReference type="InterPro" id="IPR051717">
    <property type="entry name" value="MFS_MFSD6"/>
</dbReference>
<comment type="subcellular location">
    <subcellularLocation>
        <location evidence="1">Membrane</location>
        <topology evidence="1">Multi-pass membrane protein</topology>
    </subcellularLocation>
</comment>
<evidence type="ECO:0000256" key="3">
    <source>
        <dbReference type="ARBA" id="ARBA00022692"/>
    </source>
</evidence>
<keyword evidence="3 7" id="KW-0812">Transmembrane</keyword>
<protein>
    <recommendedName>
        <fullName evidence="8">Major facilitator superfamily associated domain-containing protein</fullName>
    </recommendedName>
</protein>
<evidence type="ECO:0000256" key="5">
    <source>
        <dbReference type="ARBA" id="ARBA00023136"/>
    </source>
</evidence>
<dbReference type="PANTHER" id="PTHR16172">
    <property type="entry name" value="MAJOR FACILITATOR SUPERFAMILY DOMAIN-CONTAINING PROTEIN 6-LIKE"/>
    <property type="match status" value="1"/>
</dbReference>
<dbReference type="InterPro" id="IPR024989">
    <property type="entry name" value="MFS_assoc_dom"/>
</dbReference>
<keyword evidence="4 7" id="KW-1133">Transmembrane helix</keyword>
<evidence type="ECO:0000256" key="4">
    <source>
        <dbReference type="ARBA" id="ARBA00022989"/>
    </source>
</evidence>
<evidence type="ECO:0000256" key="1">
    <source>
        <dbReference type="ARBA" id="ARBA00004141"/>
    </source>
</evidence>
<keyword evidence="10" id="KW-1185">Reference proteome</keyword>
<reference evidence="9" key="4">
    <citation type="submission" date="2025-09" db="UniProtKB">
        <authorList>
            <consortium name="Ensembl"/>
        </authorList>
    </citation>
    <scope>IDENTIFICATION</scope>
</reference>
<dbReference type="OMA" id="MTYTRTY"/>
<keyword evidence="5 7" id="KW-0472">Membrane</keyword>
<dbReference type="SUPFAM" id="SSF103473">
    <property type="entry name" value="MFS general substrate transporter"/>
    <property type="match status" value="1"/>
</dbReference>
<accession>F6Y572</accession>
<dbReference type="AlphaFoldDB" id="F6Y572"/>
<dbReference type="GeneTree" id="ENSGT00530000063599"/>
<name>F6Y572_CIOIN</name>
<comment type="similarity">
    <text evidence="2">Belongs to the major facilitator superfamily. MFSD6 family.</text>
</comment>
<sequence>MFWCVEDMPGSSELVFGAFISVNALAAILANWIGRKVVKTLKSFALGPLSLYCIAVQLLLYSYINNPWFIIPLQFFSIFGQAFMWTVISYQTNLMVSSSWRGRSKRNEEVHFFARSSHQRAQQMTYTRTYYGFAYALGTLIFGVSYDVSNGSLAPCLRVSSLLIALWACIFLVLQCCCQPRKTKKYSNLLADSDEDDVYDANKDRNSWFSKRKGSGSYVKNNGSVDGRRKKRRRARRTHGDTTTSSEDEANEERDWLSAAMKKDSRML</sequence>
<evidence type="ECO:0000256" key="7">
    <source>
        <dbReference type="SAM" id="Phobius"/>
    </source>
</evidence>
<feature type="domain" description="Major facilitator superfamily associated" evidence="8">
    <location>
        <begin position="10"/>
        <end position="90"/>
    </location>
</feature>
<feature type="transmembrane region" description="Helical" evidence="7">
    <location>
        <begin position="14"/>
        <end position="33"/>
    </location>
</feature>